<dbReference type="InterPro" id="IPR012657">
    <property type="entry name" value="23S_rRNA-intervening_sequence"/>
</dbReference>
<dbReference type="Pfam" id="PF05635">
    <property type="entry name" value="23S_rRNA_IVP"/>
    <property type="match status" value="1"/>
</dbReference>
<evidence type="ECO:0000313" key="2">
    <source>
        <dbReference type="Proteomes" id="UP000595074"/>
    </source>
</evidence>
<dbReference type="SUPFAM" id="SSF158446">
    <property type="entry name" value="IVS-encoded protein-like"/>
    <property type="match status" value="1"/>
</dbReference>
<dbReference type="PANTHER" id="PTHR38471:SF2">
    <property type="entry name" value="FOUR HELIX BUNDLE PROTEIN"/>
    <property type="match status" value="1"/>
</dbReference>
<proteinExistence type="predicted"/>
<dbReference type="InterPro" id="IPR036583">
    <property type="entry name" value="23S_rRNA_IVS_sf"/>
</dbReference>
<dbReference type="CDD" id="cd16377">
    <property type="entry name" value="23S_rRNA_IVP_like"/>
    <property type="match status" value="1"/>
</dbReference>
<sequence>MVTHKDLDVWKLSIALVKDIYMLTEMFPPQEQYGLTNQLRRASVSVPSNIAEGSARNSLKEFIQFCYISLGSLSEIETQTIIACELDFVNREHSDKILKQIEIIRKKLLNFIKHLKIKGTNNAR</sequence>
<dbReference type="KEGG" id="sinu:IMZ28_03775"/>
<dbReference type="Proteomes" id="UP000595074">
    <property type="component" value="Chromosome"/>
</dbReference>
<accession>A0A7M1S7A8</accession>
<dbReference type="AlphaFoldDB" id="A0A7M1S7A8"/>
<keyword evidence="2" id="KW-1185">Reference proteome</keyword>
<protein>
    <submittedName>
        <fullName evidence="1">Four helix bundle protein</fullName>
    </submittedName>
</protein>
<dbReference type="PANTHER" id="PTHR38471">
    <property type="entry name" value="FOUR HELIX BUNDLE PROTEIN"/>
    <property type="match status" value="1"/>
</dbReference>
<evidence type="ECO:0000313" key="1">
    <source>
        <dbReference type="EMBL" id="QOR62599.1"/>
    </source>
</evidence>
<reference evidence="1 2" key="1">
    <citation type="submission" date="2020-10" db="EMBL/GenBank/DDBJ databases">
        <title>The genome of sulfurovum sp.</title>
        <authorList>
            <person name="Xie S."/>
            <person name="Shao Z."/>
            <person name="Jiang L."/>
        </authorList>
    </citation>
    <scope>NUCLEOTIDE SEQUENCE [LARGE SCALE GENOMIC DNA]</scope>
    <source>
        <strain evidence="1 2">ST-419</strain>
    </source>
</reference>
<dbReference type="RefSeq" id="WP_197549417.1">
    <property type="nucleotide sequence ID" value="NZ_CP063164.1"/>
</dbReference>
<organism evidence="1 2">
    <name type="scientific">Sulfurovum indicum</name>
    <dbReference type="NCBI Taxonomy" id="2779528"/>
    <lineage>
        <taxon>Bacteria</taxon>
        <taxon>Pseudomonadati</taxon>
        <taxon>Campylobacterota</taxon>
        <taxon>Epsilonproteobacteria</taxon>
        <taxon>Campylobacterales</taxon>
        <taxon>Sulfurovaceae</taxon>
        <taxon>Sulfurovum</taxon>
    </lineage>
</organism>
<name>A0A7M1S7A8_9BACT</name>
<dbReference type="Gene3D" id="1.20.1440.60">
    <property type="entry name" value="23S rRNA-intervening sequence"/>
    <property type="match status" value="1"/>
</dbReference>
<dbReference type="NCBIfam" id="TIGR02436">
    <property type="entry name" value="four helix bundle protein"/>
    <property type="match status" value="1"/>
</dbReference>
<gene>
    <name evidence="1" type="ORF">IMZ28_03775</name>
</gene>
<dbReference type="EMBL" id="CP063164">
    <property type="protein sequence ID" value="QOR62599.1"/>
    <property type="molecule type" value="Genomic_DNA"/>
</dbReference>
<dbReference type="NCBIfam" id="NF008911">
    <property type="entry name" value="PRK12275.1-2"/>
    <property type="match status" value="1"/>
</dbReference>